<comment type="similarity">
    <text evidence="1">Belongs to the glycosyltransferase 2 family.</text>
</comment>
<evidence type="ECO:0000256" key="2">
    <source>
        <dbReference type="ARBA" id="ARBA00022676"/>
    </source>
</evidence>
<dbReference type="PANTHER" id="PTHR43179">
    <property type="entry name" value="RHAMNOSYLTRANSFERASE WBBL"/>
    <property type="match status" value="1"/>
</dbReference>
<keyword evidence="4" id="KW-0472">Membrane</keyword>
<dbReference type="EMBL" id="CP011451">
    <property type="protein sequence ID" value="AKH36810.1"/>
    <property type="molecule type" value="Genomic_DNA"/>
</dbReference>
<keyword evidence="2" id="KW-0328">Glycosyltransferase</keyword>
<evidence type="ECO:0000313" key="6">
    <source>
        <dbReference type="EMBL" id="AKH36810.1"/>
    </source>
</evidence>
<dbReference type="Gene3D" id="3.90.550.10">
    <property type="entry name" value="Spore Coat Polysaccharide Biosynthesis Protein SpsA, Chain A"/>
    <property type="match status" value="1"/>
</dbReference>
<organism evidence="6 8">
    <name type="scientific">Nitrosomonas communis</name>
    <dbReference type="NCBI Taxonomy" id="44574"/>
    <lineage>
        <taxon>Bacteria</taxon>
        <taxon>Pseudomonadati</taxon>
        <taxon>Pseudomonadota</taxon>
        <taxon>Betaproteobacteria</taxon>
        <taxon>Nitrosomonadales</taxon>
        <taxon>Nitrosomonadaceae</taxon>
        <taxon>Nitrosomonas</taxon>
    </lineage>
</organism>
<dbReference type="RefSeq" id="WP_046848913.1">
    <property type="nucleotide sequence ID" value="NZ_CP011451.1"/>
</dbReference>
<dbReference type="AlphaFoldDB" id="A0A0F7K9C0"/>
<keyword evidence="3 7" id="KW-0808">Transferase</keyword>
<dbReference type="PANTHER" id="PTHR43179:SF12">
    <property type="entry name" value="GALACTOFURANOSYLTRANSFERASE GLFT2"/>
    <property type="match status" value="1"/>
</dbReference>
<evidence type="ECO:0000256" key="1">
    <source>
        <dbReference type="ARBA" id="ARBA00006739"/>
    </source>
</evidence>
<feature type="domain" description="Glycosyltransferase 2-like" evidence="5">
    <location>
        <begin position="7"/>
        <end position="118"/>
    </location>
</feature>
<protein>
    <submittedName>
        <fullName evidence="7">GT2 family glycosyltransferase</fullName>
    </submittedName>
</protein>
<dbReference type="InterPro" id="IPR029044">
    <property type="entry name" value="Nucleotide-diphossugar_trans"/>
</dbReference>
<evidence type="ECO:0000313" key="9">
    <source>
        <dbReference type="Proteomes" id="UP000324176"/>
    </source>
</evidence>
<dbReference type="Pfam" id="PF00535">
    <property type="entry name" value="Glycos_transf_2"/>
    <property type="match status" value="1"/>
</dbReference>
<name>A0A0F7K9C0_9PROT</name>
<reference evidence="7 9" key="3">
    <citation type="submission" date="2019-07" db="EMBL/GenBank/DDBJ databases">
        <title>Active sludge and wastewater microbial communities from Klosterneuburg, Austria.</title>
        <authorList>
            <person name="Wagner M."/>
        </authorList>
    </citation>
    <scope>NUCLEOTIDE SEQUENCE [LARGE SCALE GENOMIC DNA]</scope>
    <source>
        <strain evidence="7 9">Nm2</strain>
    </source>
</reference>
<evidence type="ECO:0000313" key="7">
    <source>
        <dbReference type="EMBL" id="TYP90202.1"/>
    </source>
</evidence>
<dbReference type="PATRIC" id="fig|44574.3.peg.389"/>
<dbReference type="GO" id="GO:0016757">
    <property type="term" value="F:glycosyltransferase activity"/>
    <property type="evidence" value="ECO:0007669"/>
    <property type="project" value="UniProtKB-KW"/>
</dbReference>
<dbReference type="KEGG" id="nco:AAW31_01685"/>
<reference evidence="8" key="1">
    <citation type="submission" date="2015-05" db="EMBL/GenBank/DDBJ databases">
        <title>Draft genome of Nitrosomonas communis strain Nm2.</title>
        <authorList>
            <person name="Kozlowski J.A."/>
            <person name="Kits K.D."/>
            <person name="Stein L.Y."/>
        </authorList>
    </citation>
    <scope>NUCLEOTIDE SEQUENCE [LARGE SCALE GENOMIC DNA]</scope>
    <source>
        <strain evidence="8">Nm2</strain>
    </source>
</reference>
<accession>A0A0F7K9C0</accession>
<gene>
    <name evidence="6" type="ORF">AAW31_01685</name>
    <name evidence="7" type="ORF">BCL69_101431</name>
</gene>
<dbReference type="Proteomes" id="UP000034156">
    <property type="component" value="Chromosome"/>
</dbReference>
<reference evidence="6 8" key="2">
    <citation type="journal article" date="2016" name="Genome Announc.">
        <title>Genome Sequence of Nitrosomonas communis Strain Nm2, a Mesophilic Ammonia-Oxidizing Bacterium Isolated from Mediterranean Soil.</title>
        <authorList>
            <person name="Kozlowski J.A."/>
            <person name="Kits K.D."/>
            <person name="Stein L.Y."/>
        </authorList>
    </citation>
    <scope>NUCLEOTIDE SEQUENCE [LARGE SCALE GENOMIC DNA]</scope>
    <source>
        <strain evidence="6 8">Nm2</strain>
    </source>
</reference>
<sequence length="321" mass="35995">MVKPLISIIVVNYNSGEMLSKVMDALSEQTYQNFEAIVIDNHSTDSSWLAAKDTTFPCHLIRLDKNIGFAAANNLAATSYIQGNWLFLLNPDAYPEPDCLEIITKNITATPEIDCFACTLIKAEQPSLLDGIGDTYHISGLHWRSGHNAPCTITPVKPVEVFSACAAAAVYRTKTFLQLGGFDESYFAYSEDVDLGFRLRLSGGTCILLPDAKVNHVGSGITGRSSAFSIYYGHRNLTWTFIKNMPIALMVLFLPVHLIMTLYVGFVFALSGRFHPYVRAKWDAFSQLAPHLIKRRKIQHQRVCSSLELLRLMCWLSRDRY</sequence>
<feature type="transmembrane region" description="Helical" evidence="4">
    <location>
        <begin position="247"/>
        <end position="271"/>
    </location>
</feature>
<evidence type="ECO:0000256" key="3">
    <source>
        <dbReference type="ARBA" id="ARBA00022679"/>
    </source>
</evidence>
<dbReference type="EMBL" id="VNHT01000014">
    <property type="protein sequence ID" value="TYP90202.1"/>
    <property type="molecule type" value="Genomic_DNA"/>
</dbReference>
<evidence type="ECO:0000313" key="8">
    <source>
        <dbReference type="Proteomes" id="UP000034156"/>
    </source>
</evidence>
<proteinExistence type="inferred from homology"/>
<keyword evidence="4" id="KW-1133">Transmembrane helix</keyword>
<evidence type="ECO:0000256" key="4">
    <source>
        <dbReference type="SAM" id="Phobius"/>
    </source>
</evidence>
<keyword evidence="4" id="KW-0812">Transmembrane</keyword>
<dbReference type="Proteomes" id="UP000324176">
    <property type="component" value="Unassembled WGS sequence"/>
</dbReference>
<dbReference type="OrthoDB" id="9771846at2"/>
<dbReference type="InterPro" id="IPR001173">
    <property type="entry name" value="Glyco_trans_2-like"/>
</dbReference>
<dbReference type="CDD" id="cd04186">
    <property type="entry name" value="GT_2_like_c"/>
    <property type="match status" value="1"/>
</dbReference>
<evidence type="ECO:0000259" key="5">
    <source>
        <dbReference type="Pfam" id="PF00535"/>
    </source>
</evidence>
<dbReference type="SUPFAM" id="SSF53448">
    <property type="entry name" value="Nucleotide-diphospho-sugar transferases"/>
    <property type="match status" value="1"/>
</dbReference>
<keyword evidence="8" id="KW-1185">Reference proteome</keyword>